<evidence type="ECO:0000313" key="6">
    <source>
        <dbReference type="EMBL" id="MTV82552.1"/>
    </source>
</evidence>
<sequence>MWLLIHLISFILLALVTLIGLTRHNKKQIVPWLMADRVLYILILISGGVLIFGAFKYAPVIMTIKGLLGLAVIALIEIAFARKQERKLSPILAWCLAIVIIVTACLGLWLVYGH</sequence>
<dbReference type="AlphaFoldDB" id="A0A7X2XVP7"/>
<dbReference type="InterPro" id="IPR010899">
    <property type="entry name" value="UPF0344"/>
</dbReference>
<comment type="caution">
    <text evidence="6">The sequence shown here is derived from an EMBL/GenBank/DDBJ whole genome shotgun (WGS) entry which is preliminary data.</text>
</comment>
<feature type="transmembrane region" description="Helical" evidence="5">
    <location>
        <begin position="37"/>
        <end position="55"/>
    </location>
</feature>
<feature type="transmembrane region" description="Helical" evidence="5">
    <location>
        <begin position="6"/>
        <end position="25"/>
    </location>
</feature>
<name>A0A7X2XVP7_9LACO</name>
<organism evidence="6 7">
    <name type="scientific">Secundilactobacillus folii</name>
    <dbReference type="NCBI Taxonomy" id="2678357"/>
    <lineage>
        <taxon>Bacteria</taxon>
        <taxon>Bacillati</taxon>
        <taxon>Bacillota</taxon>
        <taxon>Bacilli</taxon>
        <taxon>Lactobacillales</taxon>
        <taxon>Lactobacillaceae</taxon>
        <taxon>Secundilactobacillus</taxon>
    </lineage>
</organism>
<keyword evidence="3 5" id="KW-1133">Transmembrane helix</keyword>
<evidence type="ECO:0000256" key="2">
    <source>
        <dbReference type="ARBA" id="ARBA00022692"/>
    </source>
</evidence>
<evidence type="ECO:0000313" key="7">
    <source>
        <dbReference type="Proteomes" id="UP000466388"/>
    </source>
</evidence>
<accession>A0A7X2XVP7</accession>
<protein>
    <submittedName>
        <fullName evidence="6">DUF1516 family protein</fullName>
    </submittedName>
</protein>
<feature type="transmembrane region" description="Helical" evidence="5">
    <location>
        <begin position="61"/>
        <end position="80"/>
    </location>
</feature>
<keyword evidence="1" id="KW-1003">Cell membrane</keyword>
<dbReference type="EMBL" id="WNJO01000008">
    <property type="protein sequence ID" value="MTV82552.1"/>
    <property type="molecule type" value="Genomic_DNA"/>
</dbReference>
<gene>
    <name evidence="6" type="ORF">GM612_07815</name>
</gene>
<evidence type="ECO:0000256" key="4">
    <source>
        <dbReference type="ARBA" id="ARBA00023136"/>
    </source>
</evidence>
<reference evidence="6 7" key="1">
    <citation type="submission" date="2019-11" db="EMBL/GenBank/DDBJ databases">
        <title>Lactobacillus sp. nov. CRM56-3, isolated from fermented tea leaves.</title>
        <authorList>
            <person name="Phuengjayaem S."/>
            <person name="Tanasupawat S."/>
        </authorList>
    </citation>
    <scope>NUCLEOTIDE SEQUENCE [LARGE SCALE GENOMIC DNA]</scope>
    <source>
        <strain evidence="6 7">CRM56-3</strain>
    </source>
</reference>
<evidence type="ECO:0000256" key="3">
    <source>
        <dbReference type="ARBA" id="ARBA00022989"/>
    </source>
</evidence>
<dbReference type="RefSeq" id="WP_155431825.1">
    <property type="nucleotide sequence ID" value="NZ_WNJO01000008.1"/>
</dbReference>
<dbReference type="Pfam" id="PF07457">
    <property type="entry name" value="DUF1516"/>
    <property type="match status" value="1"/>
</dbReference>
<evidence type="ECO:0000256" key="1">
    <source>
        <dbReference type="ARBA" id="ARBA00022475"/>
    </source>
</evidence>
<keyword evidence="4 5" id="KW-0472">Membrane</keyword>
<feature type="transmembrane region" description="Helical" evidence="5">
    <location>
        <begin position="92"/>
        <end position="112"/>
    </location>
</feature>
<proteinExistence type="predicted"/>
<evidence type="ECO:0000256" key="5">
    <source>
        <dbReference type="SAM" id="Phobius"/>
    </source>
</evidence>
<keyword evidence="2 5" id="KW-0812">Transmembrane</keyword>
<dbReference type="Proteomes" id="UP000466388">
    <property type="component" value="Unassembled WGS sequence"/>
</dbReference>
<keyword evidence="7" id="KW-1185">Reference proteome</keyword>